<dbReference type="Pfam" id="PF25876">
    <property type="entry name" value="HH_MFP_RND"/>
    <property type="match status" value="1"/>
</dbReference>
<dbReference type="GO" id="GO:0046677">
    <property type="term" value="P:response to antibiotic"/>
    <property type="evidence" value="ECO:0007669"/>
    <property type="project" value="TreeGrafter"/>
</dbReference>
<feature type="domain" description="Multidrug resistance protein MdtA-like C-terminal permuted SH3" evidence="8">
    <location>
        <begin position="297"/>
        <end position="357"/>
    </location>
</feature>
<dbReference type="Pfam" id="PF25967">
    <property type="entry name" value="RND-MFP_C"/>
    <property type="match status" value="1"/>
</dbReference>
<dbReference type="Proteomes" id="UP000583266">
    <property type="component" value="Unassembled WGS sequence"/>
</dbReference>
<protein>
    <submittedName>
        <fullName evidence="9">Efflux RND transporter periplasmic adaptor subunit</fullName>
    </submittedName>
</protein>
<feature type="signal peptide" evidence="4">
    <location>
        <begin position="1"/>
        <end position="25"/>
    </location>
</feature>
<dbReference type="GO" id="GO:0030313">
    <property type="term" value="C:cell envelope"/>
    <property type="evidence" value="ECO:0007669"/>
    <property type="project" value="UniProtKB-SubCell"/>
</dbReference>
<dbReference type="Gene3D" id="2.40.420.20">
    <property type="match status" value="1"/>
</dbReference>
<evidence type="ECO:0000256" key="1">
    <source>
        <dbReference type="ARBA" id="ARBA00004196"/>
    </source>
</evidence>
<dbReference type="InterPro" id="IPR058625">
    <property type="entry name" value="MdtA-like_BSH"/>
</dbReference>
<dbReference type="InterPro" id="IPR058626">
    <property type="entry name" value="MdtA-like_b-barrel"/>
</dbReference>
<accession>A0A848GN99</accession>
<dbReference type="PANTHER" id="PTHR30158:SF23">
    <property type="entry name" value="MULTIDRUG RESISTANCE PROTEIN MEXA"/>
    <property type="match status" value="1"/>
</dbReference>
<dbReference type="PANTHER" id="PTHR30158">
    <property type="entry name" value="ACRA/E-RELATED COMPONENT OF DRUG EFFLUX TRANSPORTER"/>
    <property type="match status" value="1"/>
</dbReference>
<dbReference type="InterPro" id="IPR006143">
    <property type="entry name" value="RND_pump_MFP"/>
</dbReference>
<organism evidence="9 10">
    <name type="scientific">Chitinophaga fulva</name>
    <dbReference type="NCBI Taxonomy" id="2728842"/>
    <lineage>
        <taxon>Bacteria</taxon>
        <taxon>Pseudomonadati</taxon>
        <taxon>Bacteroidota</taxon>
        <taxon>Chitinophagia</taxon>
        <taxon>Chitinophagales</taxon>
        <taxon>Chitinophagaceae</taxon>
        <taxon>Chitinophaga</taxon>
    </lineage>
</organism>
<dbReference type="GO" id="GO:0005886">
    <property type="term" value="C:plasma membrane"/>
    <property type="evidence" value="ECO:0007669"/>
    <property type="project" value="TreeGrafter"/>
</dbReference>
<dbReference type="AlphaFoldDB" id="A0A848GN99"/>
<dbReference type="GO" id="GO:0022857">
    <property type="term" value="F:transmembrane transporter activity"/>
    <property type="evidence" value="ECO:0007669"/>
    <property type="project" value="InterPro"/>
</dbReference>
<dbReference type="PROSITE" id="PS51257">
    <property type="entry name" value="PROKAR_LIPOPROTEIN"/>
    <property type="match status" value="1"/>
</dbReference>
<comment type="similarity">
    <text evidence="2">Belongs to the membrane fusion protein (MFP) (TC 8.A.1) family.</text>
</comment>
<keyword evidence="10" id="KW-1185">Reference proteome</keyword>
<comment type="subcellular location">
    <subcellularLocation>
        <location evidence="1">Cell envelope</location>
    </subcellularLocation>
</comment>
<feature type="domain" description="Multidrug resistance protein MdtA-like beta-barrel" evidence="7">
    <location>
        <begin position="205"/>
        <end position="294"/>
    </location>
</feature>
<feature type="coiled-coil region" evidence="3">
    <location>
        <begin position="136"/>
        <end position="163"/>
    </location>
</feature>
<dbReference type="Pfam" id="PF25917">
    <property type="entry name" value="BSH_RND"/>
    <property type="match status" value="1"/>
</dbReference>
<evidence type="ECO:0000259" key="7">
    <source>
        <dbReference type="Pfam" id="PF25944"/>
    </source>
</evidence>
<comment type="caution">
    <text evidence="9">The sequence shown here is derived from an EMBL/GenBank/DDBJ whole genome shotgun (WGS) entry which is preliminary data.</text>
</comment>
<dbReference type="NCBIfam" id="TIGR01730">
    <property type="entry name" value="RND_mfp"/>
    <property type="match status" value="1"/>
</dbReference>
<dbReference type="Gene3D" id="2.40.30.170">
    <property type="match status" value="1"/>
</dbReference>
<feature type="domain" description="Multidrug resistance protein MdtA-like barrel-sandwich hybrid" evidence="6">
    <location>
        <begin position="59"/>
        <end position="195"/>
    </location>
</feature>
<keyword evidence="4" id="KW-0732">Signal</keyword>
<feature type="chain" id="PRO_5032321585" evidence="4">
    <location>
        <begin position="26"/>
        <end position="372"/>
    </location>
</feature>
<evidence type="ECO:0000313" key="9">
    <source>
        <dbReference type="EMBL" id="NML40095.1"/>
    </source>
</evidence>
<dbReference type="InterPro" id="IPR058627">
    <property type="entry name" value="MdtA-like_C"/>
</dbReference>
<evidence type="ECO:0000256" key="2">
    <source>
        <dbReference type="ARBA" id="ARBA00009477"/>
    </source>
</evidence>
<dbReference type="SUPFAM" id="SSF111369">
    <property type="entry name" value="HlyD-like secretion proteins"/>
    <property type="match status" value="1"/>
</dbReference>
<dbReference type="InterPro" id="IPR058624">
    <property type="entry name" value="MdtA-like_HH"/>
</dbReference>
<evidence type="ECO:0000313" key="10">
    <source>
        <dbReference type="Proteomes" id="UP000583266"/>
    </source>
</evidence>
<dbReference type="Gene3D" id="2.40.50.100">
    <property type="match status" value="1"/>
</dbReference>
<dbReference type="Gene3D" id="1.10.287.470">
    <property type="entry name" value="Helix hairpin bin"/>
    <property type="match status" value="1"/>
</dbReference>
<dbReference type="Pfam" id="PF25944">
    <property type="entry name" value="Beta-barrel_RND"/>
    <property type="match status" value="1"/>
</dbReference>
<name>A0A848GN99_9BACT</name>
<evidence type="ECO:0000259" key="6">
    <source>
        <dbReference type="Pfam" id="PF25917"/>
    </source>
</evidence>
<reference evidence="9 10" key="1">
    <citation type="submission" date="2020-04" db="EMBL/GenBank/DDBJ databases">
        <title>Chitinophaga sp. G-6-1-13 sp. nov., isolated from soil.</title>
        <authorList>
            <person name="Dahal R.H."/>
            <person name="Chaudhary D.K."/>
        </authorList>
    </citation>
    <scope>NUCLEOTIDE SEQUENCE [LARGE SCALE GENOMIC DNA]</scope>
    <source>
        <strain evidence="9 10">G-6-1-13</strain>
    </source>
</reference>
<dbReference type="RefSeq" id="WP_169227130.1">
    <property type="nucleotide sequence ID" value="NZ_JABBGC010000002.1"/>
</dbReference>
<feature type="domain" description="Multidrug resistance protein MdtA-like alpha-helical hairpin" evidence="5">
    <location>
        <begin position="98"/>
        <end position="167"/>
    </location>
</feature>
<sequence>MKTTAFTLPWVVVLLSACSSGEQTAALTTIPSLKVVRVGSGATTIRNEYPATVEGGADVEIRPQVNGVLEKIYVDEGAFVAAGQLLFKIQDFTYREQLNMASAGLLAARAALANTQLEIEKITPLVQNKVVSDQQLKTAIANHELALARVKEAEAQVADARINLGHTLISAPFSGYIGRLNKKAGSLLTVTDAGELTTLSDIRQVHVYFSLSEREFVALKQHLPGSSIEEKLRKAPPVYLTLAGGEEYASSGQLDMVNSAFNKTTGAITVRASFPNNERLLRSGNTGKIRLQFTDQQALTIPQAATLEVQDKTFVFAVDDSGRVHKRAITISGTAGNQYLISQGLDKGHRIVLENLETLQEGTHIQPIVQIQ</sequence>
<evidence type="ECO:0000256" key="4">
    <source>
        <dbReference type="SAM" id="SignalP"/>
    </source>
</evidence>
<keyword evidence="3" id="KW-0175">Coiled coil</keyword>
<evidence type="ECO:0000256" key="3">
    <source>
        <dbReference type="SAM" id="Coils"/>
    </source>
</evidence>
<gene>
    <name evidence="9" type="ORF">HHL17_23040</name>
</gene>
<evidence type="ECO:0000259" key="8">
    <source>
        <dbReference type="Pfam" id="PF25967"/>
    </source>
</evidence>
<dbReference type="EMBL" id="JABBGC010000002">
    <property type="protein sequence ID" value="NML40095.1"/>
    <property type="molecule type" value="Genomic_DNA"/>
</dbReference>
<proteinExistence type="inferred from homology"/>
<evidence type="ECO:0000259" key="5">
    <source>
        <dbReference type="Pfam" id="PF25876"/>
    </source>
</evidence>